<sequence length="63" mass="6860">MLLTSESVLKGDGDDALEELGPSLAAVWELGLSRLLATFLSFAMKSFGRQPFNFSSPVNDIIR</sequence>
<reference evidence="1" key="1">
    <citation type="submission" date="2014-09" db="EMBL/GenBank/DDBJ databases">
        <authorList>
            <person name="Magalhaes I.L.F."/>
            <person name="Oliveira U."/>
            <person name="Santos F.R."/>
            <person name="Vidigal T.H.D.A."/>
            <person name="Brescovit A.D."/>
            <person name="Santos A.J."/>
        </authorList>
    </citation>
    <scope>NUCLEOTIDE SEQUENCE</scope>
    <source>
        <tissue evidence="1">Shoot tissue taken approximately 20 cm above the soil surface</tissue>
    </source>
</reference>
<accession>A0A0A9BVC0</accession>
<reference evidence="1" key="2">
    <citation type="journal article" date="2015" name="Data Brief">
        <title>Shoot transcriptome of the giant reed, Arundo donax.</title>
        <authorList>
            <person name="Barrero R.A."/>
            <person name="Guerrero F.D."/>
            <person name="Moolhuijzen P."/>
            <person name="Goolsby J.A."/>
            <person name="Tidwell J."/>
            <person name="Bellgard S.E."/>
            <person name="Bellgard M.I."/>
        </authorList>
    </citation>
    <scope>NUCLEOTIDE SEQUENCE</scope>
    <source>
        <tissue evidence="1">Shoot tissue taken approximately 20 cm above the soil surface</tissue>
    </source>
</reference>
<organism evidence="1">
    <name type="scientific">Arundo donax</name>
    <name type="common">Giant reed</name>
    <name type="synonym">Donax arundinaceus</name>
    <dbReference type="NCBI Taxonomy" id="35708"/>
    <lineage>
        <taxon>Eukaryota</taxon>
        <taxon>Viridiplantae</taxon>
        <taxon>Streptophyta</taxon>
        <taxon>Embryophyta</taxon>
        <taxon>Tracheophyta</taxon>
        <taxon>Spermatophyta</taxon>
        <taxon>Magnoliopsida</taxon>
        <taxon>Liliopsida</taxon>
        <taxon>Poales</taxon>
        <taxon>Poaceae</taxon>
        <taxon>PACMAD clade</taxon>
        <taxon>Arundinoideae</taxon>
        <taxon>Arundineae</taxon>
        <taxon>Arundo</taxon>
    </lineage>
</organism>
<proteinExistence type="predicted"/>
<evidence type="ECO:0000313" key="1">
    <source>
        <dbReference type="EMBL" id="JAD67271.1"/>
    </source>
</evidence>
<name>A0A0A9BVC0_ARUDO</name>
<dbReference type="EMBL" id="GBRH01230624">
    <property type="protein sequence ID" value="JAD67271.1"/>
    <property type="molecule type" value="Transcribed_RNA"/>
</dbReference>
<protein>
    <submittedName>
        <fullName evidence="1">Uncharacterized protein</fullName>
    </submittedName>
</protein>
<dbReference type="AlphaFoldDB" id="A0A0A9BVC0"/>